<protein>
    <submittedName>
        <fullName evidence="2">Uncharacterized protein</fullName>
    </submittedName>
</protein>
<accession>A0A915KB39</accession>
<organism evidence="1 2">
    <name type="scientific">Romanomermis culicivorax</name>
    <name type="common">Nematode worm</name>
    <dbReference type="NCBI Taxonomy" id="13658"/>
    <lineage>
        <taxon>Eukaryota</taxon>
        <taxon>Metazoa</taxon>
        <taxon>Ecdysozoa</taxon>
        <taxon>Nematoda</taxon>
        <taxon>Enoplea</taxon>
        <taxon>Dorylaimia</taxon>
        <taxon>Mermithida</taxon>
        <taxon>Mermithoidea</taxon>
        <taxon>Mermithidae</taxon>
        <taxon>Romanomermis</taxon>
    </lineage>
</organism>
<keyword evidence="1" id="KW-1185">Reference proteome</keyword>
<proteinExistence type="predicted"/>
<name>A0A915KB39_ROMCU</name>
<sequence>MLTYSNNWAPTILFRYVNLWNIGFVSKNPVLVPVVKLTVDIAAYLKEKWKNDQKWLIPNIKVQKFLPMLSAGLITNVQVRKKCLNASANKR</sequence>
<dbReference type="WBParaSite" id="nRc.2.0.1.t35575-RA">
    <property type="protein sequence ID" value="nRc.2.0.1.t35575-RA"/>
    <property type="gene ID" value="nRc.2.0.1.g35575"/>
</dbReference>
<reference evidence="2" key="1">
    <citation type="submission" date="2022-11" db="UniProtKB">
        <authorList>
            <consortium name="WormBaseParasite"/>
        </authorList>
    </citation>
    <scope>IDENTIFICATION</scope>
</reference>
<evidence type="ECO:0000313" key="2">
    <source>
        <dbReference type="WBParaSite" id="nRc.2.0.1.t35575-RA"/>
    </source>
</evidence>
<evidence type="ECO:0000313" key="1">
    <source>
        <dbReference type="Proteomes" id="UP000887565"/>
    </source>
</evidence>
<dbReference type="Proteomes" id="UP000887565">
    <property type="component" value="Unplaced"/>
</dbReference>
<dbReference type="AlphaFoldDB" id="A0A915KB39"/>